<evidence type="ECO:0000259" key="4">
    <source>
        <dbReference type="Pfam" id="PF13976"/>
    </source>
</evidence>
<organism evidence="5 6">
    <name type="scientific">Tanacetum coccineum</name>
    <dbReference type="NCBI Taxonomy" id="301880"/>
    <lineage>
        <taxon>Eukaryota</taxon>
        <taxon>Viridiplantae</taxon>
        <taxon>Streptophyta</taxon>
        <taxon>Embryophyta</taxon>
        <taxon>Tracheophyta</taxon>
        <taxon>Spermatophyta</taxon>
        <taxon>Magnoliopsida</taxon>
        <taxon>eudicotyledons</taxon>
        <taxon>Gunneridae</taxon>
        <taxon>Pentapetalae</taxon>
        <taxon>asterids</taxon>
        <taxon>campanulids</taxon>
        <taxon>Asterales</taxon>
        <taxon>Asteraceae</taxon>
        <taxon>Asteroideae</taxon>
        <taxon>Anthemideae</taxon>
        <taxon>Anthemidinae</taxon>
        <taxon>Tanacetum</taxon>
    </lineage>
</organism>
<feature type="domain" description="GAG-pre-integrase" evidence="4">
    <location>
        <begin position="94"/>
        <end position="145"/>
    </location>
</feature>
<dbReference type="InterPro" id="IPR013103">
    <property type="entry name" value="RVT_2"/>
</dbReference>
<feature type="region of interest" description="Disordered" evidence="1">
    <location>
        <begin position="324"/>
        <end position="344"/>
    </location>
</feature>
<feature type="compositionally biased region" description="Polar residues" evidence="1">
    <location>
        <begin position="331"/>
        <end position="344"/>
    </location>
</feature>
<evidence type="ECO:0000259" key="3">
    <source>
        <dbReference type="Pfam" id="PF07727"/>
    </source>
</evidence>
<dbReference type="Pfam" id="PF13976">
    <property type="entry name" value="gag_pre-integrs"/>
    <property type="match status" value="1"/>
</dbReference>
<comment type="caution">
    <text evidence="5">The sequence shown here is derived from an EMBL/GenBank/DDBJ whole genome shotgun (WGS) entry which is preliminary data.</text>
</comment>
<feature type="transmembrane region" description="Helical" evidence="2">
    <location>
        <begin position="406"/>
        <end position="432"/>
    </location>
</feature>
<accession>A0ABQ4Z290</accession>
<dbReference type="Proteomes" id="UP001151760">
    <property type="component" value="Unassembled WGS sequence"/>
</dbReference>
<feature type="region of interest" description="Disordered" evidence="1">
    <location>
        <begin position="272"/>
        <end position="294"/>
    </location>
</feature>
<protein>
    <submittedName>
        <fullName evidence="5">Retrovirus-related pol polyprotein from transposon TNT 1-94</fullName>
    </submittedName>
</protein>
<keyword evidence="2" id="KW-0472">Membrane</keyword>
<evidence type="ECO:0000256" key="2">
    <source>
        <dbReference type="SAM" id="Phobius"/>
    </source>
</evidence>
<keyword evidence="2" id="KW-1133">Transmembrane helix</keyword>
<reference evidence="5" key="2">
    <citation type="submission" date="2022-01" db="EMBL/GenBank/DDBJ databases">
        <authorList>
            <person name="Yamashiro T."/>
            <person name="Shiraishi A."/>
            <person name="Satake H."/>
            <person name="Nakayama K."/>
        </authorList>
    </citation>
    <scope>NUCLEOTIDE SEQUENCE</scope>
</reference>
<evidence type="ECO:0000313" key="5">
    <source>
        <dbReference type="EMBL" id="GJS84264.1"/>
    </source>
</evidence>
<evidence type="ECO:0000313" key="6">
    <source>
        <dbReference type="Proteomes" id="UP001151760"/>
    </source>
</evidence>
<keyword evidence="2" id="KW-0812">Transmembrane</keyword>
<evidence type="ECO:0000256" key="1">
    <source>
        <dbReference type="SAM" id="MobiDB-lite"/>
    </source>
</evidence>
<gene>
    <name evidence="5" type="ORF">Tco_0750805</name>
</gene>
<keyword evidence="6" id="KW-1185">Reference proteome</keyword>
<feature type="compositionally biased region" description="Low complexity" evidence="1">
    <location>
        <begin position="281"/>
        <end position="290"/>
    </location>
</feature>
<sequence length="552" mass="62184">MTGNRSRLKNFVKKFIGTVKFGNDYIGAIMVYGDYVVGDSVISRVYYVEGLRHNLFSVGQFYDSDLEVAFRKHLCYVRDVYGVELLKGNHGLNLYSIFVKDMMKSSPICLLSKASKNKTWLWHRRLNHLNFGTINDLARKDLQNGVVERRNRTLVEAVRTMLIFSKAPMFLSAKAVATTFFGALCYPINDREDLGKLKAKADIGIFVGYAPNRKGLVPNPVPAAPYVPPTNKDLEILFQSMFDGYFEPPSVERPVPPIPAVQVLAVSAGIPSSTTIDQDAPSTSHSPSSSEEQAPILHQGVAVGLTFEDNPFAQANNDPFVNVFAPEPTSEESSSGDVSTAESNQVIQPHDHLRKWTKDHPMYNVIVKPKNFKNTVTKACWFKAMQEEIHEFDRLQVWELVPKPDYVMIIALKWILIILTFDLAVLSALSLIPNNKARYVAKGYRQEEGIDFEESFAPVARIKAIRIFIANAASKNMTIYQMDVKTTFLNGKLKEEVYVSQPEGSVDLDHPTHVYHLKKALYGLKQASWAWYDTLSRFLLENKFSKGVIDPT</sequence>
<reference evidence="5" key="1">
    <citation type="journal article" date="2022" name="Int. J. Mol. Sci.">
        <title>Draft Genome of Tanacetum Coccineum: Genomic Comparison of Closely Related Tanacetum-Family Plants.</title>
        <authorList>
            <person name="Yamashiro T."/>
            <person name="Shiraishi A."/>
            <person name="Nakayama K."/>
            <person name="Satake H."/>
        </authorList>
    </citation>
    <scope>NUCLEOTIDE SEQUENCE</scope>
</reference>
<feature type="domain" description="Reverse transcriptase Ty1/copia-type" evidence="3">
    <location>
        <begin position="396"/>
        <end position="546"/>
    </location>
</feature>
<dbReference type="InterPro" id="IPR025724">
    <property type="entry name" value="GAG-pre-integrase_dom"/>
</dbReference>
<dbReference type="Pfam" id="PF07727">
    <property type="entry name" value="RVT_2"/>
    <property type="match status" value="1"/>
</dbReference>
<name>A0ABQ4Z290_9ASTR</name>
<dbReference type="EMBL" id="BQNB010010961">
    <property type="protein sequence ID" value="GJS84264.1"/>
    <property type="molecule type" value="Genomic_DNA"/>
</dbReference>
<proteinExistence type="predicted"/>